<proteinExistence type="predicted"/>
<name>A0A383CGV1_9ZZZZ</name>
<feature type="non-terminal residue" evidence="1">
    <location>
        <position position="1"/>
    </location>
</feature>
<organism evidence="1">
    <name type="scientific">marine metagenome</name>
    <dbReference type="NCBI Taxonomy" id="408172"/>
    <lineage>
        <taxon>unclassified sequences</taxon>
        <taxon>metagenomes</taxon>
        <taxon>ecological metagenomes</taxon>
    </lineage>
</organism>
<sequence>VKCSEKAQLDHHFYTTPLEPIVGDVGKVNYGESNYATGPLTKTIYVSDVFGNRYKVSVEDLKKVKGLGWITHEEADKYNLGYDREEKIHYVK</sequence>
<accession>A0A383CGV1</accession>
<gene>
    <name evidence="1" type="ORF">METZ01_LOCUS484154</name>
</gene>
<reference evidence="1" key="1">
    <citation type="submission" date="2018-05" db="EMBL/GenBank/DDBJ databases">
        <authorList>
            <person name="Lanie J.A."/>
            <person name="Ng W.-L."/>
            <person name="Kazmierczak K.M."/>
            <person name="Andrzejewski T.M."/>
            <person name="Davidsen T.M."/>
            <person name="Wayne K.J."/>
            <person name="Tettelin H."/>
            <person name="Glass J.I."/>
            <person name="Rusch D."/>
            <person name="Podicherti R."/>
            <person name="Tsui H.-C.T."/>
            <person name="Winkler M.E."/>
        </authorList>
    </citation>
    <scope>NUCLEOTIDE SEQUENCE</scope>
</reference>
<dbReference type="AlphaFoldDB" id="A0A383CGV1"/>
<protein>
    <submittedName>
        <fullName evidence="1">Uncharacterized protein</fullName>
    </submittedName>
</protein>
<evidence type="ECO:0000313" key="1">
    <source>
        <dbReference type="EMBL" id="SVE31300.1"/>
    </source>
</evidence>
<dbReference type="EMBL" id="UINC01208652">
    <property type="protein sequence ID" value="SVE31300.1"/>
    <property type="molecule type" value="Genomic_DNA"/>
</dbReference>